<reference evidence="9 10" key="1">
    <citation type="submission" date="2019-01" db="EMBL/GenBank/DDBJ databases">
        <title>Ktedonosporobacter rubrisoli SCAWS-G2.</title>
        <authorList>
            <person name="Huang Y."/>
            <person name="Yan B."/>
        </authorList>
    </citation>
    <scope>NUCLEOTIDE SEQUENCE [LARGE SCALE GENOMIC DNA]</scope>
    <source>
        <strain evidence="9 10">SCAWS-G2</strain>
    </source>
</reference>
<protein>
    <submittedName>
        <fullName evidence="9">Sugar ABC transporter permease</fullName>
    </submittedName>
</protein>
<dbReference type="Gene3D" id="1.10.3720.10">
    <property type="entry name" value="MetI-like"/>
    <property type="match status" value="1"/>
</dbReference>
<name>A0A4P6K3L7_KTERU</name>
<sequence>MLKVSRFTIFLYLLPMLITLALVSIWPILYTLYLSFTNYTLFNSDHYSLIGLGNYQQLLLTPNSDLFFVLGLTVLYVAVCVALFLVIGMATALALNNPRIKGQAFWRTVLLVPWAAPSGITALIWKFLFNDDFGPINQIGRIFFGHQFAIPWLSAPWGTFAAVVITNVWLSYPFFTVVILGALQSIPQELNEAASVDGANAWKRFITVTLPLLRPAIAPAAILSAITTFQMFNTVFLINKGGPFVSADKPGFTEFVIIYMYNRILGANVANPHYALIAAFSILLFIILALATFLARTLSIPASKESVA</sequence>
<dbReference type="KEGG" id="kbs:EPA93_41360"/>
<keyword evidence="6 7" id="KW-0472">Membrane</keyword>
<evidence type="ECO:0000313" key="9">
    <source>
        <dbReference type="EMBL" id="QBD82086.1"/>
    </source>
</evidence>
<evidence type="ECO:0000259" key="8">
    <source>
        <dbReference type="PROSITE" id="PS50928"/>
    </source>
</evidence>
<dbReference type="GO" id="GO:0055085">
    <property type="term" value="P:transmembrane transport"/>
    <property type="evidence" value="ECO:0007669"/>
    <property type="project" value="InterPro"/>
</dbReference>
<keyword evidence="3" id="KW-1003">Cell membrane</keyword>
<dbReference type="InterPro" id="IPR035906">
    <property type="entry name" value="MetI-like_sf"/>
</dbReference>
<evidence type="ECO:0000256" key="4">
    <source>
        <dbReference type="ARBA" id="ARBA00022692"/>
    </source>
</evidence>
<dbReference type="PANTHER" id="PTHR30193">
    <property type="entry name" value="ABC TRANSPORTER PERMEASE PROTEIN"/>
    <property type="match status" value="1"/>
</dbReference>
<feature type="domain" description="ABC transmembrane type-1" evidence="8">
    <location>
        <begin position="70"/>
        <end position="295"/>
    </location>
</feature>
<dbReference type="InterPro" id="IPR000515">
    <property type="entry name" value="MetI-like"/>
</dbReference>
<comment type="subcellular location">
    <subcellularLocation>
        <location evidence="1 7">Cell membrane</location>
        <topology evidence="1 7">Multi-pass membrane protein</topology>
    </subcellularLocation>
</comment>
<keyword evidence="5 7" id="KW-1133">Transmembrane helix</keyword>
<gene>
    <name evidence="9" type="ORF">EPA93_41360</name>
</gene>
<dbReference type="SUPFAM" id="SSF161098">
    <property type="entry name" value="MetI-like"/>
    <property type="match status" value="1"/>
</dbReference>
<dbReference type="RefSeq" id="WP_129893155.1">
    <property type="nucleotide sequence ID" value="NZ_CP035758.1"/>
</dbReference>
<evidence type="ECO:0000256" key="2">
    <source>
        <dbReference type="ARBA" id="ARBA00022448"/>
    </source>
</evidence>
<dbReference type="Proteomes" id="UP000290365">
    <property type="component" value="Chromosome"/>
</dbReference>
<dbReference type="EMBL" id="CP035758">
    <property type="protein sequence ID" value="QBD82086.1"/>
    <property type="molecule type" value="Genomic_DNA"/>
</dbReference>
<dbReference type="OrthoDB" id="9778687at2"/>
<evidence type="ECO:0000256" key="5">
    <source>
        <dbReference type="ARBA" id="ARBA00022989"/>
    </source>
</evidence>
<evidence type="ECO:0000256" key="1">
    <source>
        <dbReference type="ARBA" id="ARBA00004651"/>
    </source>
</evidence>
<keyword evidence="2 7" id="KW-0813">Transport</keyword>
<comment type="similarity">
    <text evidence="7">Belongs to the binding-protein-dependent transport system permease family.</text>
</comment>
<feature type="transmembrane region" description="Helical" evidence="7">
    <location>
        <begin position="105"/>
        <end position="125"/>
    </location>
</feature>
<evidence type="ECO:0000256" key="6">
    <source>
        <dbReference type="ARBA" id="ARBA00023136"/>
    </source>
</evidence>
<organism evidence="9 10">
    <name type="scientific">Ktedonosporobacter rubrisoli</name>
    <dbReference type="NCBI Taxonomy" id="2509675"/>
    <lineage>
        <taxon>Bacteria</taxon>
        <taxon>Bacillati</taxon>
        <taxon>Chloroflexota</taxon>
        <taxon>Ktedonobacteria</taxon>
        <taxon>Ktedonobacterales</taxon>
        <taxon>Ktedonosporobacteraceae</taxon>
        <taxon>Ktedonosporobacter</taxon>
    </lineage>
</organism>
<dbReference type="PANTHER" id="PTHR30193:SF41">
    <property type="entry name" value="DIACETYLCHITOBIOSE UPTAKE SYSTEM PERMEASE PROTEIN NGCF"/>
    <property type="match status" value="1"/>
</dbReference>
<feature type="transmembrane region" description="Helical" evidence="7">
    <location>
        <begin position="7"/>
        <end position="29"/>
    </location>
</feature>
<dbReference type="Pfam" id="PF00528">
    <property type="entry name" value="BPD_transp_1"/>
    <property type="match status" value="1"/>
</dbReference>
<evidence type="ECO:0000256" key="7">
    <source>
        <dbReference type="RuleBase" id="RU363032"/>
    </source>
</evidence>
<dbReference type="PROSITE" id="PS50928">
    <property type="entry name" value="ABC_TM1"/>
    <property type="match status" value="1"/>
</dbReference>
<dbReference type="GO" id="GO:0005886">
    <property type="term" value="C:plasma membrane"/>
    <property type="evidence" value="ECO:0007669"/>
    <property type="project" value="UniProtKB-SubCell"/>
</dbReference>
<keyword evidence="4 7" id="KW-0812">Transmembrane</keyword>
<dbReference type="SUPFAM" id="SSF160964">
    <property type="entry name" value="MalF N-terminal region-like"/>
    <property type="match status" value="1"/>
</dbReference>
<dbReference type="InterPro" id="IPR051393">
    <property type="entry name" value="ABC_transporter_permease"/>
</dbReference>
<feature type="transmembrane region" description="Helical" evidence="7">
    <location>
        <begin position="66"/>
        <end position="93"/>
    </location>
</feature>
<keyword evidence="10" id="KW-1185">Reference proteome</keyword>
<proteinExistence type="inferred from homology"/>
<feature type="transmembrane region" description="Helical" evidence="7">
    <location>
        <begin position="212"/>
        <end position="232"/>
    </location>
</feature>
<accession>A0A4P6K3L7</accession>
<evidence type="ECO:0000313" key="10">
    <source>
        <dbReference type="Proteomes" id="UP000290365"/>
    </source>
</evidence>
<dbReference type="AlphaFoldDB" id="A0A4P6K3L7"/>
<feature type="transmembrane region" description="Helical" evidence="7">
    <location>
        <begin position="274"/>
        <end position="295"/>
    </location>
</feature>
<dbReference type="CDD" id="cd06261">
    <property type="entry name" value="TM_PBP2"/>
    <property type="match status" value="1"/>
</dbReference>
<evidence type="ECO:0000256" key="3">
    <source>
        <dbReference type="ARBA" id="ARBA00022475"/>
    </source>
</evidence>